<evidence type="ECO:0000313" key="5">
    <source>
        <dbReference type="EMBL" id="NML37846.1"/>
    </source>
</evidence>
<dbReference type="Pfam" id="PF00072">
    <property type="entry name" value="Response_reg"/>
    <property type="match status" value="1"/>
</dbReference>
<protein>
    <submittedName>
        <fullName evidence="5">Response regulator transcription factor</fullName>
    </submittedName>
</protein>
<evidence type="ECO:0000259" key="3">
    <source>
        <dbReference type="PROSITE" id="PS50043"/>
    </source>
</evidence>
<keyword evidence="6" id="KW-1185">Reference proteome</keyword>
<gene>
    <name evidence="5" type="ORF">HHL17_11635</name>
</gene>
<evidence type="ECO:0000256" key="2">
    <source>
        <dbReference type="PROSITE-ProRule" id="PRU00169"/>
    </source>
</evidence>
<dbReference type="SUPFAM" id="SSF46894">
    <property type="entry name" value="C-terminal effector domain of the bipartite response regulators"/>
    <property type="match status" value="1"/>
</dbReference>
<dbReference type="Gene3D" id="3.40.50.2300">
    <property type="match status" value="1"/>
</dbReference>
<reference evidence="5 6" key="1">
    <citation type="submission" date="2020-04" db="EMBL/GenBank/DDBJ databases">
        <title>Chitinophaga sp. G-6-1-13 sp. nov., isolated from soil.</title>
        <authorList>
            <person name="Dahal R.H."/>
            <person name="Chaudhary D.K."/>
        </authorList>
    </citation>
    <scope>NUCLEOTIDE SEQUENCE [LARGE SCALE GENOMIC DNA]</scope>
    <source>
        <strain evidence="5 6">G-6-1-13</strain>
    </source>
</reference>
<dbReference type="Pfam" id="PF00196">
    <property type="entry name" value="GerE"/>
    <property type="match status" value="1"/>
</dbReference>
<dbReference type="InterPro" id="IPR001789">
    <property type="entry name" value="Sig_transdc_resp-reg_receiver"/>
</dbReference>
<dbReference type="InterPro" id="IPR011006">
    <property type="entry name" value="CheY-like_superfamily"/>
</dbReference>
<feature type="domain" description="HTH luxR-type" evidence="3">
    <location>
        <begin position="149"/>
        <end position="214"/>
    </location>
</feature>
<dbReference type="PROSITE" id="PS50043">
    <property type="entry name" value="HTH_LUXR_2"/>
    <property type="match status" value="1"/>
</dbReference>
<dbReference type="SUPFAM" id="SSF52172">
    <property type="entry name" value="CheY-like"/>
    <property type="match status" value="1"/>
</dbReference>
<dbReference type="CDD" id="cd06170">
    <property type="entry name" value="LuxR_C_like"/>
    <property type="match status" value="1"/>
</dbReference>
<dbReference type="SMART" id="SM00421">
    <property type="entry name" value="HTH_LUXR"/>
    <property type="match status" value="1"/>
</dbReference>
<organism evidence="5 6">
    <name type="scientific">Chitinophaga fulva</name>
    <dbReference type="NCBI Taxonomy" id="2728842"/>
    <lineage>
        <taxon>Bacteria</taxon>
        <taxon>Pseudomonadati</taxon>
        <taxon>Bacteroidota</taxon>
        <taxon>Chitinophagia</taxon>
        <taxon>Chitinophagales</taxon>
        <taxon>Chitinophagaceae</taxon>
        <taxon>Chitinophaga</taxon>
    </lineage>
</organism>
<feature type="domain" description="Response regulatory" evidence="4">
    <location>
        <begin position="7"/>
        <end position="123"/>
    </location>
</feature>
<dbReference type="Proteomes" id="UP000583266">
    <property type="component" value="Unassembled WGS sequence"/>
</dbReference>
<comment type="caution">
    <text evidence="5">The sequence shown here is derived from an EMBL/GenBank/DDBJ whole genome shotgun (WGS) entry which is preliminary data.</text>
</comment>
<evidence type="ECO:0000256" key="1">
    <source>
        <dbReference type="ARBA" id="ARBA00023125"/>
    </source>
</evidence>
<dbReference type="GO" id="GO:0006355">
    <property type="term" value="P:regulation of DNA-templated transcription"/>
    <property type="evidence" value="ECO:0007669"/>
    <property type="project" value="InterPro"/>
</dbReference>
<feature type="modified residue" description="4-aspartylphosphate" evidence="2">
    <location>
        <position position="58"/>
    </location>
</feature>
<keyword evidence="2" id="KW-0597">Phosphoprotein</keyword>
<dbReference type="InterPro" id="IPR039420">
    <property type="entry name" value="WalR-like"/>
</dbReference>
<dbReference type="InterPro" id="IPR000792">
    <property type="entry name" value="Tscrpt_reg_LuxR_C"/>
</dbReference>
<evidence type="ECO:0000313" key="6">
    <source>
        <dbReference type="Proteomes" id="UP000583266"/>
    </source>
</evidence>
<dbReference type="InterPro" id="IPR016032">
    <property type="entry name" value="Sig_transdc_resp-reg_C-effctor"/>
</dbReference>
<sequence>MKLRPINLAILDKQTLFTEMLTSYLREYKEINKIVHAVAMQDLLIKLRHSVIDLLILDPHMQDIHFNQIIQFVQEEHPGMKILMLSENVEMFAADQPTEHRVYGYLSKSDSIQELLEAIIASSDEQIYRNKRFTEILYFRQQYKISKKAHPQDTSLNEREVKLLKLLWEEKSNKEIAEHLFLGIRSVEKLRQNMKEKLGVQSTVGLLKYGIKQGFIPLWEREYIQRRHYEKNR</sequence>
<dbReference type="EMBL" id="JABBGC010000001">
    <property type="protein sequence ID" value="NML37846.1"/>
    <property type="molecule type" value="Genomic_DNA"/>
</dbReference>
<name>A0A848GI05_9BACT</name>
<dbReference type="PANTHER" id="PTHR43214:SF17">
    <property type="entry name" value="TRANSCRIPTIONAL REGULATORY PROTEIN RCSB"/>
    <property type="match status" value="1"/>
</dbReference>
<accession>A0A848GI05</accession>
<dbReference type="AlphaFoldDB" id="A0A848GI05"/>
<dbReference type="SMART" id="SM00448">
    <property type="entry name" value="REC"/>
    <property type="match status" value="1"/>
</dbReference>
<keyword evidence="1" id="KW-0238">DNA-binding</keyword>
<dbReference type="PANTHER" id="PTHR43214">
    <property type="entry name" value="TWO-COMPONENT RESPONSE REGULATOR"/>
    <property type="match status" value="1"/>
</dbReference>
<proteinExistence type="predicted"/>
<evidence type="ECO:0000259" key="4">
    <source>
        <dbReference type="PROSITE" id="PS50110"/>
    </source>
</evidence>
<dbReference type="RefSeq" id="WP_169224886.1">
    <property type="nucleotide sequence ID" value="NZ_JABBGC010000001.1"/>
</dbReference>
<dbReference type="GO" id="GO:0000160">
    <property type="term" value="P:phosphorelay signal transduction system"/>
    <property type="evidence" value="ECO:0007669"/>
    <property type="project" value="InterPro"/>
</dbReference>
<dbReference type="GO" id="GO:0003677">
    <property type="term" value="F:DNA binding"/>
    <property type="evidence" value="ECO:0007669"/>
    <property type="project" value="UniProtKB-KW"/>
</dbReference>
<dbReference type="PROSITE" id="PS50110">
    <property type="entry name" value="RESPONSE_REGULATORY"/>
    <property type="match status" value="1"/>
</dbReference>